<keyword evidence="2" id="KW-1185">Reference proteome</keyword>
<comment type="caution">
    <text evidence="1">The sequence shown here is derived from an EMBL/GenBank/DDBJ whole genome shotgun (WGS) entry which is preliminary data.</text>
</comment>
<protein>
    <submittedName>
        <fullName evidence="1">11836_t:CDS:1</fullName>
    </submittedName>
</protein>
<organism evidence="1 2">
    <name type="scientific">Scutellospora calospora</name>
    <dbReference type="NCBI Taxonomy" id="85575"/>
    <lineage>
        <taxon>Eukaryota</taxon>
        <taxon>Fungi</taxon>
        <taxon>Fungi incertae sedis</taxon>
        <taxon>Mucoromycota</taxon>
        <taxon>Glomeromycotina</taxon>
        <taxon>Glomeromycetes</taxon>
        <taxon>Diversisporales</taxon>
        <taxon>Gigasporaceae</taxon>
        <taxon>Scutellospora</taxon>
    </lineage>
</organism>
<dbReference type="EMBL" id="CAJVPM010001967">
    <property type="protein sequence ID" value="CAG8477435.1"/>
    <property type="molecule type" value="Genomic_DNA"/>
</dbReference>
<sequence length="109" mass="12592">MSNYSSSSSSITSTEIIPNTQLILVKCRLNMSFQEDTCIALVNYDSDTTLSESGKKSPHEICHLAETFREINKKQNQLEELFEKHNEYIIALQKKLVEHEKERDNANRD</sequence>
<dbReference type="Proteomes" id="UP000789860">
    <property type="component" value="Unassembled WGS sequence"/>
</dbReference>
<evidence type="ECO:0000313" key="2">
    <source>
        <dbReference type="Proteomes" id="UP000789860"/>
    </source>
</evidence>
<evidence type="ECO:0000313" key="1">
    <source>
        <dbReference type="EMBL" id="CAG8477435.1"/>
    </source>
</evidence>
<reference evidence="1" key="1">
    <citation type="submission" date="2021-06" db="EMBL/GenBank/DDBJ databases">
        <authorList>
            <person name="Kallberg Y."/>
            <person name="Tangrot J."/>
            <person name="Rosling A."/>
        </authorList>
    </citation>
    <scope>NUCLEOTIDE SEQUENCE</scope>
    <source>
        <strain evidence="1">AU212A</strain>
    </source>
</reference>
<name>A0ACA9KJX9_9GLOM</name>
<accession>A0ACA9KJX9</accession>
<gene>
    <name evidence="1" type="ORF">SCALOS_LOCUS2286</name>
</gene>
<proteinExistence type="predicted"/>